<feature type="region of interest" description="Disordered" evidence="1">
    <location>
        <begin position="221"/>
        <end position="316"/>
    </location>
</feature>
<evidence type="ECO:0000313" key="2">
    <source>
        <dbReference type="EMBL" id="KAG7364290.1"/>
    </source>
</evidence>
<dbReference type="Proteomes" id="UP000693970">
    <property type="component" value="Unassembled WGS sequence"/>
</dbReference>
<feature type="compositionally biased region" description="Polar residues" evidence="1">
    <location>
        <begin position="283"/>
        <end position="313"/>
    </location>
</feature>
<proteinExistence type="predicted"/>
<gene>
    <name evidence="2" type="ORF">IV203_037492</name>
</gene>
<reference evidence="2" key="2">
    <citation type="submission" date="2021-04" db="EMBL/GenBank/DDBJ databases">
        <authorList>
            <person name="Podell S."/>
        </authorList>
    </citation>
    <scope>NUCLEOTIDE SEQUENCE</scope>
    <source>
        <strain evidence="2">Hildebrandi</strain>
    </source>
</reference>
<accession>A0A9K3LM07</accession>
<comment type="caution">
    <text evidence="2">The sequence shown here is derived from an EMBL/GenBank/DDBJ whole genome shotgun (WGS) entry which is preliminary data.</text>
</comment>
<dbReference type="AlphaFoldDB" id="A0A9K3LM07"/>
<reference evidence="2" key="1">
    <citation type="journal article" date="2021" name="Sci. Rep.">
        <title>Diploid genomic architecture of Nitzschia inconspicua, an elite biomass production diatom.</title>
        <authorList>
            <person name="Oliver A."/>
            <person name="Podell S."/>
            <person name="Pinowska A."/>
            <person name="Traller J.C."/>
            <person name="Smith S.R."/>
            <person name="McClure R."/>
            <person name="Beliaev A."/>
            <person name="Bohutskyi P."/>
            <person name="Hill E.A."/>
            <person name="Rabines A."/>
            <person name="Zheng H."/>
            <person name="Allen L.Z."/>
            <person name="Kuo A."/>
            <person name="Grigoriev I.V."/>
            <person name="Allen A.E."/>
            <person name="Hazlebeck D."/>
            <person name="Allen E.E."/>
        </authorList>
    </citation>
    <scope>NUCLEOTIDE SEQUENCE</scope>
    <source>
        <strain evidence="2">Hildebrandi</strain>
    </source>
</reference>
<evidence type="ECO:0000256" key="1">
    <source>
        <dbReference type="SAM" id="MobiDB-lite"/>
    </source>
</evidence>
<keyword evidence="3" id="KW-1185">Reference proteome</keyword>
<dbReference type="EMBL" id="JAGRRH010000009">
    <property type="protein sequence ID" value="KAG7364290.1"/>
    <property type="molecule type" value="Genomic_DNA"/>
</dbReference>
<feature type="region of interest" description="Disordered" evidence="1">
    <location>
        <begin position="141"/>
        <end position="162"/>
    </location>
</feature>
<evidence type="ECO:0000313" key="3">
    <source>
        <dbReference type="Proteomes" id="UP000693970"/>
    </source>
</evidence>
<sequence>MVTNSFEAGIEGSIVGSIPRNVRCIRRIATTPDEKEKYQRPARRSKQPEDGIPKLNSSKPASNNDRIMLADLLFVRQSLPSADRELHSKSNQFTAIAQYQKDDNTRPKHNCNFSTNHDKTPKTTTSDISCTSIPVNEAGGMSSYGDQTIKDDSNCGDSKSIKRATSKKIDDFRPVKIQKVENGTQSGRSRPTMPAPLFHLLGAETVDSKYPGVSCEGLKSRESKKLDLPKATQKPSSTAAKKPIFRPKKSESASNKKNISKNPLPCGPEAPPSAERRFVFATPMQSNVPLPNFSNRSNTMNESSAKSNVSHQKNAQHKEVFWECLRKTP</sequence>
<feature type="region of interest" description="Disordered" evidence="1">
    <location>
        <begin position="31"/>
        <end position="63"/>
    </location>
</feature>
<feature type="compositionally biased region" description="Polar residues" evidence="1">
    <location>
        <begin position="252"/>
        <end position="261"/>
    </location>
</feature>
<organism evidence="2 3">
    <name type="scientific">Nitzschia inconspicua</name>
    <dbReference type="NCBI Taxonomy" id="303405"/>
    <lineage>
        <taxon>Eukaryota</taxon>
        <taxon>Sar</taxon>
        <taxon>Stramenopiles</taxon>
        <taxon>Ochrophyta</taxon>
        <taxon>Bacillariophyta</taxon>
        <taxon>Bacillariophyceae</taxon>
        <taxon>Bacillariophycidae</taxon>
        <taxon>Bacillariales</taxon>
        <taxon>Bacillariaceae</taxon>
        <taxon>Nitzschia</taxon>
    </lineage>
</organism>
<protein>
    <submittedName>
        <fullName evidence="2">Uncharacterized protein</fullName>
    </submittedName>
</protein>
<name>A0A9K3LM07_9STRA</name>